<comment type="caution">
    <text evidence="1">The sequence shown here is derived from an EMBL/GenBank/DDBJ whole genome shotgun (WGS) entry which is preliminary data.</text>
</comment>
<gene>
    <name evidence="1" type="ORF">OWV82_015622</name>
</gene>
<evidence type="ECO:0000313" key="2">
    <source>
        <dbReference type="Proteomes" id="UP001164539"/>
    </source>
</evidence>
<dbReference type="Proteomes" id="UP001164539">
    <property type="component" value="Chromosome 8"/>
</dbReference>
<accession>A0ACC1XQ91</accession>
<proteinExistence type="predicted"/>
<protein>
    <submittedName>
        <fullName evidence="1">Alpha/beta hydrolase fold</fullName>
    </submittedName>
</protein>
<organism evidence="1 2">
    <name type="scientific">Melia azedarach</name>
    <name type="common">Chinaberry tree</name>
    <dbReference type="NCBI Taxonomy" id="155640"/>
    <lineage>
        <taxon>Eukaryota</taxon>
        <taxon>Viridiplantae</taxon>
        <taxon>Streptophyta</taxon>
        <taxon>Embryophyta</taxon>
        <taxon>Tracheophyta</taxon>
        <taxon>Spermatophyta</taxon>
        <taxon>Magnoliopsida</taxon>
        <taxon>eudicotyledons</taxon>
        <taxon>Gunneridae</taxon>
        <taxon>Pentapetalae</taxon>
        <taxon>rosids</taxon>
        <taxon>malvids</taxon>
        <taxon>Sapindales</taxon>
        <taxon>Meliaceae</taxon>
        <taxon>Melia</taxon>
    </lineage>
</organism>
<sequence>MYGSIQRLVGNDFIPPSLDPKTNVESKDVVYSPQYNLSSRIYISKFNTTTEQKLPLLVYFHGGGFIFENPFSHGYHNYLNTLVSESEIIAVSVQYRRAPENPIPRAFEDSWTALKWVASHAKGNGPEKLLNTYADFQKVILSGDSAGATIAHHMGIKQGQEKLDGVNIDGISLHFPYFWGTKPVAGETTEAKKRSRVADLWRIASPDTTGSDDPLINPAADPKLSSLGCNRVLVVVAEIDLLKARGVYYVEKLKESGWKGKVEILEFKAVKNVIIDDNKVNVENCFKVEDHFSASNLWCIEQMYEWGGLVLEILHKDIAYHLHSLKGKV</sequence>
<name>A0ACC1XQ91_MELAZ</name>
<evidence type="ECO:0000313" key="1">
    <source>
        <dbReference type="EMBL" id="KAJ4713545.1"/>
    </source>
</evidence>
<reference evidence="1 2" key="1">
    <citation type="journal article" date="2023" name="Science">
        <title>Complex scaffold remodeling in plant triterpene biosynthesis.</title>
        <authorList>
            <person name="De La Pena R."/>
            <person name="Hodgson H."/>
            <person name="Liu J.C."/>
            <person name="Stephenson M.J."/>
            <person name="Martin A.C."/>
            <person name="Owen C."/>
            <person name="Harkess A."/>
            <person name="Leebens-Mack J."/>
            <person name="Jimenez L.E."/>
            <person name="Osbourn A."/>
            <person name="Sattely E.S."/>
        </authorList>
    </citation>
    <scope>NUCLEOTIDE SEQUENCE [LARGE SCALE GENOMIC DNA]</scope>
    <source>
        <strain evidence="2">cv. JPN11</strain>
        <tissue evidence="1">Leaf</tissue>
    </source>
</reference>
<dbReference type="EMBL" id="CM051401">
    <property type="protein sequence ID" value="KAJ4713545.1"/>
    <property type="molecule type" value="Genomic_DNA"/>
</dbReference>
<keyword evidence="2" id="KW-1185">Reference proteome</keyword>
<keyword evidence="1" id="KW-0378">Hydrolase</keyword>